<evidence type="ECO:0008006" key="4">
    <source>
        <dbReference type="Google" id="ProtNLM"/>
    </source>
</evidence>
<dbReference type="AlphaFoldDB" id="A0A2P5YCY8"/>
<dbReference type="SUPFAM" id="SSF46565">
    <property type="entry name" value="Chaperone J-domain"/>
    <property type="match status" value="1"/>
</dbReference>
<evidence type="ECO:0000313" key="2">
    <source>
        <dbReference type="EMBL" id="PPS13460.1"/>
    </source>
</evidence>
<protein>
    <recommendedName>
        <fullName evidence="4">J domain-containing protein</fullName>
    </recommendedName>
</protein>
<dbReference type="PANTHER" id="PTHR46816:SF1">
    <property type="entry name" value="TETRATRICOPEPTIDE REPEAT (TPR)-LIKE SUPERFAMILY PROTEIN"/>
    <property type="match status" value="1"/>
</dbReference>
<accession>A0A2P5YCY8</accession>
<sequence>MVPCQLSSLRIKAFSELVDKYIKDARCLIATQEHNEVASALNLLDAALALSPRLEVALELKARSLLYLRRFRDVVDMLQDYIPSLKISTDDSGSVSSDNSSHQLSRERVKLLPSNDSSSDSSSRDPSFKCFSVSDLKKKVMAGLCKSCDKEGKWSKEQKQPMAVSPCLSGNDQKKHWWLTNRKYLVLGQACCHLGLMEDAMVLLQTGKRLASAAFRRESICWSDDSFSLPTAIALSDISSAATTPPSTPPRNPTSFSESENISQLLSHIKLLIRRRTAAIAALDAGLHSEAIRHFSKIVDGRRPAPQGFLAECYLYRAYAYKASGRIAEKLPGPAWKRHNVRYREIPGKLCALTTKIRQLKQRIASGETGNVDYHALIGLRRGCSMSELERAHLLLCLRHKPDKATNFVDRCEFADERDLDSVKDRAKMSALLLYRLLQKGYASVMSTIMDEESAERQRKKAAAALQAAQAAIHVQQTQYCNTKLEPETRPTSSTNPSGCNNRGNSSESKTNAVSSNTNVFQGVFCRDLAAVGNLLSQVGFNRPLQVKYEALSC</sequence>
<dbReference type="EMBL" id="KZ663347">
    <property type="protein sequence ID" value="PPS13460.1"/>
    <property type="molecule type" value="Genomic_DNA"/>
</dbReference>
<feature type="region of interest" description="Disordered" evidence="1">
    <location>
        <begin position="89"/>
        <end position="127"/>
    </location>
</feature>
<evidence type="ECO:0000313" key="3">
    <source>
        <dbReference type="Proteomes" id="UP000239757"/>
    </source>
</evidence>
<proteinExistence type="predicted"/>
<name>A0A2P5YCY8_GOSBA</name>
<feature type="compositionally biased region" description="Low complexity" evidence="1">
    <location>
        <begin position="90"/>
        <end position="101"/>
    </location>
</feature>
<dbReference type="InterPro" id="IPR036869">
    <property type="entry name" value="J_dom_sf"/>
</dbReference>
<dbReference type="PANTHER" id="PTHR46816">
    <property type="entry name" value="OS01G0273500 PROTEIN"/>
    <property type="match status" value="1"/>
</dbReference>
<evidence type="ECO:0000256" key="1">
    <source>
        <dbReference type="SAM" id="MobiDB-lite"/>
    </source>
</evidence>
<dbReference type="InterPro" id="IPR011990">
    <property type="entry name" value="TPR-like_helical_dom_sf"/>
</dbReference>
<dbReference type="Proteomes" id="UP000239757">
    <property type="component" value="Unassembled WGS sequence"/>
</dbReference>
<feature type="region of interest" description="Disordered" evidence="1">
    <location>
        <begin position="485"/>
        <end position="513"/>
    </location>
</feature>
<reference evidence="2 3" key="1">
    <citation type="submission" date="2015-01" db="EMBL/GenBank/DDBJ databases">
        <title>Genome of allotetraploid Gossypium barbadense reveals genomic plasticity and fiber elongation in cotton evolution.</title>
        <authorList>
            <person name="Chen X."/>
            <person name="Liu X."/>
            <person name="Zhao B."/>
            <person name="Zheng H."/>
            <person name="Hu Y."/>
            <person name="Lu G."/>
            <person name="Yang C."/>
            <person name="Chen J."/>
            <person name="Shan C."/>
            <person name="Zhang L."/>
            <person name="Zhou Y."/>
            <person name="Wang L."/>
            <person name="Guo W."/>
            <person name="Bai Y."/>
            <person name="Ruan J."/>
            <person name="Shangguan X."/>
            <person name="Mao Y."/>
            <person name="Jiang J."/>
            <person name="Zhu Y."/>
            <person name="Lei J."/>
            <person name="Kang H."/>
            <person name="Chen S."/>
            <person name="He X."/>
            <person name="Wang R."/>
            <person name="Wang Y."/>
            <person name="Chen J."/>
            <person name="Wang L."/>
            <person name="Yu S."/>
            <person name="Wang B."/>
            <person name="Wei J."/>
            <person name="Song S."/>
            <person name="Lu X."/>
            <person name="Gao Z."/>
            <person name="Gu W."/>
            <person name="Deng X."/>
            <person name="Ma D."/>
            <person name="Wang S."/>
            <person name="Liang W."/>
            <person name="Fang L."/>
            <person name="Cai C."/>
            <person name="Zhu X."/>
            <person name="Zhou B."/>
            <person name="Zhang Y."/>
            <person name="Chen Z."/>
            <person name="Xu S."/>
            <person name="Zhu R."/>
            <person name="Wang S."/>
            <person name="Zhang T."/>
            <person name="Zhao G."/>
        </authorList>
    </citation>
    <scope>NUCLEOTIDE SEQUENCE [LARGE SCALE GENOMIC DNA]</scope>
    <source>
        <strain evidence="3">cv. Xinhai21</strain>
        <tissue evidence="2">Leaf</tissue>
    </source>
</reference>
<feature type="compositionally biased region" description="Polar residues" evidence="1">
    <location>
        <begin position="490"/>
        <end position="513"/>
    </location>
</feature>
<dbReference type="SUPFAM" id="SSF48452">
    <property type="entry name" value="TPR-like"/>
    <property type="match status" value="1"/>
</dbReference>
<organism evidence="2 3">
    <name type="scientific">Gossypium barbadense</name>
    <name type="common">Sea Island cotton</name>
    <name type="synonym">Hibiscus barbadensis</name>
    <dbReference type="NCBI Taxonomy" id="3634"/>
    <lineage>
        <taxon>Eukaryota</taxon>
        <taxon>Viridiplantae</taxon>
        <taxon>Streptophyta</taxon>
        <taxon>Embryophyta</taxon>
        <taxon>Tracheophyta</taxon>
        <taxon>Spermatophyta</taxon>
        <taxon>Magnoliopsida</taxon>
        <taxon>eudicotyledons</taxon>
        <taxon>Gunneridae</taxon>
        <taxon>Pentapetalae</taxon>
        <taxon>rosids</taxon>
        <taxon>malvids</taxon>
        <taxon>Malvales</taxon>
        <taxon>Malvaceae</taxon>
        <taxon>Malvoideae</taxon>
        <taxon>Gossypium</taxon>
    </lineage>
</organism>
<dbReference type="OrthoDB" id="1903421at2759"/>
<gene>
    <name evidence="2" type="ORF">GOBAR_AA07115</name>
</gene>